<feature type="domain" description="C2H2-type" evidence="2">
    <location>
        <begin position="5"/>
        <end position="27"/>
    </location>
</feature>
<accession>A0AAV4T904</accession>
<evidence type="ECO:0000259" key="2">
    <source>
        <dbReference type="SMART" id="SM00355"/>
    </source>
</evidence>
<feature type="region of interest" description="Disordered" evidence="1">
    <location>
        <begin position="54"/>
        <end position="98"/>
    </location>
</feature>
<sequence length="221" mass="24011">MPRLFKCPYCNYSSNRKTNLTLHVNGHKHCANCDIRFDSNENYRVHKEQYCSTRHVPESIDSSSSPTSTQQLQQPQNQQQHPTSVPNQPRFPGSNTTTTTAVTSEYKSKGFNMVLNQQIHSAISTGPLILVPCSYVAGGGLSPLAGLIPAGNIIIPNPSTTPESNSDSQGGNVIPTYTVMRGTGVAELNSVPSPVSGDDVVKEEEKPMKPLQGESRQARCQ</sequence>
<dbReference type="InterPro" id="IPR036236">
    <property type="entry name" value="Znf_C2H2_sf"/>
</dbReference>
<dbReference type="AlphaFoldDB" id="A0AAV4T904"/>
<keyword evidence="4" id="KW-1185">Reference proteome</keyword>
<proteinExistence type="predicted"/>
<protein>
    <recommendedName>
        <fullName evidence="2">C2H2-type domain-containing protein</fullName>
    </recommendedName>
</protein>
<dbReference type="SUPFAM" id="SSF57667">
    <property type="entry name" value="beta-beta-alpha zinc fingers"/>
    <property type="match status" value="1"/>
</dbReference>
<dbReference type="Gene3D" id="3.30.160.60">
    <property type="entry name" value="Classic Zinc Finger"/>
    <property type="match status" value="1"/>
</dbReference>
<dbReference type="EMBL" id="BPLR01010924">
    <property type="protein sequence ID" value="GIY43063.1"/>
    <property type="molecule type" value="Genomic_DNA"/>
</dbReference>
<feature type="compositionally biased region" description="Basic and acidic residues" evidence="1">
    <location>
        <begin position="199"/>
        <end position="208"/>
    </location>
</feature>
<gene>
    <name evidence="3" type="ORF">CEXT_457921</name>
</gene>
<dbReference type="InterPro" id="IPR013087">
    <property type="entry name" value="Znf_C2H2_type"/>
</dbReference>
<feature type="compositionally biased region" description="Low complexity" evidence="1">
    <location>
        <begin position="62"/>
        <end position="84"/>
    </location>
</feature>
<feature type="region of interest" description="Disordered" evidence="1">
    <location>
        <begin position="187"/>
        <end position="221"/>
    </location>
</feature>
<evidence type="ECO:0000256" key="1">
    <source>
        <dbReference type="SAM" id="MobiDB-lite"/>
    </source>
</evidence>
<evidence type="ECO:0000313" key="3">
    <source>
        <dbReference type="EMBL" id="GIY43063.1"/>
    </source>
</evidence>
<dbReference type="Proteomes" id="UP001054945">
    <property type="component" value="Unassembled WGS sequence"/>
</dbReference>
<organism evidence="3 4">
    <name type="scientific">Caerostris extrusa</name>
    <name type="common">Bark spider</name>
    <name type="synonym">Caerostris bankana</name>
    <dbReference type="NCBI Taxonomy" id="172846"/>
    <lineage>
        <taxon>Eukaryota</taxon>
        <taxon>Metazoa</taxon>
        <taxon>Ecdysozoa</taxon>
        <taxon>Arthropoda</taxon>
        <taxon>Chelicerata</taxon>
        <taxon>Arachnida</taxon>
        <taxon>Araneae</taxon>
        <taxon>Araneomorphae</taxon>
        <taxon>Entelegynae</taxon>
        <taxon>Araneoidea</taxon>
        <taxon>Araneidae</taxon>
        <taxon>Caerostris</taxon>
    </lineage>
</organism>
<reference evidence="3 4" key="1">
    <citation type="submission" date="2021-06" db="EMBL/GenBank/DDBJ databases">
        <title>Caerostris extrusa draft genome.</title>
        <authorList>
            <person name="Kono N."/>
            <person name="Arakawa K."/>
        </authorList>
    </citation>
    <scope>NUCLEOTIDE SEQUENCE [LARGE SCALE GENOMIC DNA]</scope>
</reference>
<evidence type="ECO:0000313" key="4">
    <source>
        <dbReference type="Proteomes" id="UP001054945"/>
    </source>
</evidence>
<dbReference type="Pfam" id="PF00096">
    <property type="entry name" value="zf-C2H2"/>
    <property type="match status" value="1"/>
</dbReference>
<dbReference type="SMART" id="SM00355">
    <property type="entry name" value="ZnF_C2H2"/>
    <property type="match status" value="1"/>
</dbReference>
<name>A0AAV4T904_CAEEX</name>
<comment type="caution">
    <text evidence="3">The sequence shown here is derived from an EMBL/GenBank/DDBJ whole genome shotgun (WGS) entry which is preliminary data.</text>
</comment>